<evidence type="ECO:0000313" key="2">
    <source>
        <dbReference type="EMBL" id="GGC20279.1"/>
    </source>
</evidence>
<dbReference type="AlphaFoldDB" id="A0A6I3T0V1"/>
<protein>
    <submittedName>
        <fullName evidence="3">Uncharacterized protein</fullName>
    </submittedName>
</protein>
<dbReference type="Proteomes" id="UP000622638">
    <property type="component" value="Unassembled WGS sequence"/>
</dbReference>
<evidence type="ECO:0000256" key="1">
    <source>
        <dbReference type="SAM" id="MobiDB-lite"/>
    </source>
</evidence>
<comment type="caution">
    <text evidence="3">The sequence shown here is derived from an EMBL/GenBank/DDBJ whole genome shotgun (WGS) entry which is preliminary data.</text>
</comment>
<reference evidence="3 4" key="3">
    <citation type="submission" date="2019-11" db="EMBL/GenBank/DDBJ databases">
        <title>Type strains purchased from KCTC, JCM and DSMZ.</title>
        <authorList>
            <person name="Lu H."/>
        </authorList>
    </citation>
    <scope>NUCLEOTIDE SEQUENCE [LARGE SCALE GENOMIC DNA]</scope>
    <source>
        <strain evidence="3 4">KCTC 52429</strain>
    </source>
</reference>
<accession>A0A6I3T0V1</accession>
<proteinExistence type="predicted"/>
<reference evidence="5" key="2">
    <citation type="journal article" date="2019" name="Int. J. Syst. Evol. Microbiol.">
        <title>The Global Catalogue of Microorganisms (GCM) 10K type strain sequencing project: providing services to taxonomists for standard genome sequencing and annotation.</title>
        <authorList>
            <consortium name="The Broad Institute Genomics Platform"/>
            <consortium name="The Broad Institute Genome Sequencing Center for Infectious Disease"/>
            <person name="Wu L."/>
            <person name="Ma J."/>
        </authorList>
    </citation>
    <scope>NUCLEOTIDE SEQUENCE [LARGE SCALE GENOMIC DNA]</scope>
    <source>
        <strain evidence="5">CGMCC 1.15931</strain>
    </source>
</reference>
<dbReference type="EMBL" id="WNKZ01000075">
    <property type="protein sequence ID" value="MTV55211.1"/>
    <property type="molecule type" value="Genomic_DNA"/>
</dbReference>
<organism evidence="3 4">
    <name type="scientific">Pseudoduganella buxea</name>
    <dbReference type="NCBI Taxonomy" id="1949069"/>
    <lineage>
        <taxon>Bacteria</taxon>
        <taxon>Pseudomonadati</taxon>
        <taxon>Pseudomonadota</taxon>
        <taxon>Betaproteobacteria</taxon>
        <taxon>Burkholderiales</taxon>
        <taxon>Oxalobacteraceae</taxon>
        <taxon>Telluria group</taxon>
        <taxon>Pseudoduganella</taxon>
    </lineage>
</organism>
<feature type="region of interest" description="Disordered" evidence="1">
    <location>
        <begin position="74"/>
        <end position="94"/>
    </location>
</feature>
<evidence type="ECO:0000313" key="5">
    <source>
        <dbReference type="Proteomes" id="UP000622638"/>
    </source>
</evidence>
<reference evidence="2" key="1">
    <citation type="journal article" date="2014" name="Int. J. Syst. Evol. Microbiol.">
        <title>Complete genome of a new Firmicutes species belonging to the dominant human colonic microbiota ('Ruminococcus bicirculans') reveals two chromosomes and a selective capacity to utilize plant glucans.</title>
        <authorList>
            <consortium name="NISC Comparative Sequencing Program"/>
            <person name="Wegmann U."/>
            <person name="Louis P."/>
            <person name="Goesmann A."/>
            <person name="Henrissat B."/>
            <person name="Duncan S.H."/>
            <person name="Flint H.J."/>
        </authorList>
    </citation>
    <scope>NUCLEOTIDE SEQUENCE</scope>
    <source>
        <strain evidence="2">CGMCC 1.15931</strain>
    </source>
</reference>
<dbReference type="OrthoDB" id="8778100at2"/>
<dbReference type="RefSeq" id="WP_155472485.1">
    <property type="nucleotide sequence ID" value="NZ_BMKG01000028.1"/>
</dbReference>
<evidence type="ECO:0000313" key="3">
    <source>
        <dbReference type="EMBL" id="MTV55211.1"/>
    </source>
</evidence>
<gene>
    <name evidence="2" type="ORF">GCM10011572_47050</name>
    <name evidence="3" type="ORF">GM672_21005</name>
</gene>
<dbReference type="Proteomes" id="UP000430634">
    <property type="component" value="Unassembled WGS sequence"/>
</dbReference>
<keyword evidence="5" id="KW-1185">Reference proteome</keyword>
<reference evidence="2" key="4">
    <citation type="submission" date="2024-05" db="EMBL/GenBank/DDBJ databases">
        <authorList>
            <person name="Sun Q."/>
            <person name="Zhou Y."/>
        </authorList>
    </citation>
    <scope>NUCLEOTIDE SEQUENCE</scope>
    <source>
        <strain evidence="2">CGMCC 1.15931</strain>
    </source>
</reference>
<dbReference type="EMBL" id="BMKG01000028">
    <property type="protein sequence ID" value="GGC20279.1"/>
    <property type="molecule type" value="Genomic_DNA"/>
</dbReference>
<evidence type="ECO:0000313" key="4">
    <source>
        <dbReference type="Proteomes" id="UP000430634"/>
    </source>
</evidence>
<sequence length="94" mass="10253">MEPALNRRSDMALARIIDHAVAVACTHGWRYAAHYLENHGVNAATVRRVIMGDGSARAGRGCPTPWFGVPAREREQEHELGAMSDGARREGAKS</sequence>
<name>A0A6I3T0V1_9BURK</name>